<feature type="transmembrane region" description="Helical" evidence="6">
    <location>
        <begin position="96"/>
        <end position="120"/>
    </location>
</feature>
<dbReference type="AlphaFoldDB" id="A3DMA0"/>
<dbReference type="eggNOG" id="arCOG03072">
    <property type="taxonomic scope" value="Archaea"/>
</dbReference>
<proteinExistence type="predicted"/>
<comment type="subcellular location">
    <subcellularLocation>
        <location evidence="1">Cell membrane</location>
        <topology evidence="1">Multi-pass membrane protein</topology>
    </subcellularLocation>
</comment>
<feature type="transmembrane region" description="Helical" evidence="6">
    <location>
        <begin position="6"/>
        <end position="25"/>
    </location>
</feature>
<keyword evidence="2" id="KW-1003">Cell membrane</keyword>
<dbReference type="EMBL" id="CP000575">
    <property type="protein sequence ID" value="ABN69760.1"/>
    <property type="molecule type" value="Genomic_DNA"/>
</dbReference>
<evidence type="ECO:0000256" key="2">
    <source>
        <dbReference type="ARBA" id="ARBA00022475"/>
    </source>
</evidence>
<dbReference type="InterPro" id="IPR039428">
    <property type="entry name" value="NUOK/Mnh_C1-like"/>
</dbReference>
<dbReference type="PANTHER" id="PTHR34583">
    <property type="entry name" value="ANTIPORTER SUBUNIT MNHC2-RELATED"/>
    <property type="match status" value="1"/>
</dbReference>
<dbReference type="RefSeq" id="WP_011838951.1">
    <property type="nucleotide sequence ID" value="NC_009033.1"/>
</dbReference>
<dbReference type="Proteomes" id="UP000000254">
    <property type="component" value="Chromosome"/>
</dbReference>
<protein>
    <submittedName>
        <fullName evidence="7">Membrane bound protein complex subunit mbxG</fullName>
    </submittedName>
</protein>
<evidence type="ECO:0000313" key="7">
    <source>
        <dbReference type="EMBL" id="ABN69760.1"/>
    </source>
</evidence>
<evidence type="ECO:0000256" key="1">
    <source>
        <dbReference type="ARBA" id="ARBA00004651"/>
    </source>
</evidence>
<dbReference type="Pfam" id="PF00420">
    <property type="entry name" value="Oxidored_q2"/>
    <property type="match status" value="1"/>
</dbReference>
<keyword evidence="5 6" id="KW-0472">Membrane</keyword>
<reference evidence="7 8" key="2">
    <citation type="journal article" date="2009" name="Stand. Genomic Sci.">
        <title>Complete genome sequence of Staphylothermus marinus Stetter and Fiala 1986 type strain F1.</title>
        <authorList>
            <person name="Anderson I.J."/>
            <person name="Sun H."/>
            <person name="Lapidus A."/>
            <person name="Copeland A."/>
            <person name="Glavina Del Rio T."/>
            <person name="Tice H."/>
            <person name="Dalin E."/>
            <person name="Lucas S."/>
            <person name="Barry K."/>
            <person name="Land M."/>
            <person name="Richardson P."/>
            <person name="Huber H."/>
            <person name="Kyrpides N.C."/>
        </authorList>
    </citation>
    <scope>NUCLEOTIDE SEQUENCE [LARGE SCALE GENOMIC DNA]</scope>
    <source>
        <strain evidence="8">ATCC 43588 / DSM 3639 / JCM 9404 / F1</strain>
    </source>
</reference>
<dbReference type="Gene3D" id="1.10.287.3510">
    <property type="match status" value="1"/>
</dbReference>
<evidence type="ECO:0000313" key="8">
    <source>
        <dbReference type="Proteomes" id="UP000000254"/>
    </source>
</evidence>
<dbReference type="GeneID" id="4907702"/>
<dbReference type="InterPro" id="IPR050601">
    <property type="entry name" value="CPA3_antiporter_subunitC"/>
</dbReference>
<accession>A3DMA0</accession>
<gene>
    <name evidence="7" type="ordered locus">Smar_0654</name>
</gene>
<dbReference type="GO" id="GO:0005886">
    <property type="term" value="C:plasma membrane"/>
    <property type="evidence" value="ECO:0007669"/>
    <property type="project" value="UniProtKB-SubCell"/>
</dbReference>
<reference evidence="8" key="1">
    <citation type="journal article" date="2009" name="BMC Genomics">
        <title>The complete genome sequence of Staphylothermus marinus reveals differences in sulfur metabolism among heterotrophic Crenarchaeota.</title>
        <authorList>
            <person name="Anderson I.J."/>
            <person name="Dharmarajan L."/>
            <person name="Rodriguez J."/>
            <person name="Hooper S."/>
            <person name="Porat I."/>
            <person name="Ulrich L.E."/>
            <person name="Elkins J.G."/>
            <person name="Mavromatis K."/>
            <person name="Sun H."/>
            <person name="Land M."/>
            <person name="Lapidus A."/>
            <person name="Lucas S."/>
            <person name="Barry K."/>
            <person name="Huber H."/>
            <person name="Zhulin I.B."/>
            <person name="Whitman W.B."/>
            <person name="Mukhopadhyay B."/>
            <person name="Woese C."/>
            <person name="Bristow J."/>
            <person name="Kyrpides N."/>
        </authorList>
    </citation>
    <scope>NUCLEOTIDE SEQUENCE [LARGE SCALE GENOMIC DNA]</scope>
    <source>
        <strain evidence="8">ATCC 43588 / DSM 3639 / JCM 9404 / F1</strain>
    </source>
</reference>
<evidence type="ECO:0000256" key="5">
    <source>
        <dbReference type="ARBA" id="ARBA00023136"/>
    </source>
</evidence>
<dbReference type="STRING" id="399550.Smar_0654"/>
<keyword evidence="3 6" id="KW-0812">Transmembrane</keyword>
<keyword evidence="8" id="KW-1185">Reference proteome</keyword>
<name>A3DMA0_STAMF</name>
<organism evidence="7 8">
    <name type="scientific">Staphylothermus marinus (strain ATCC 43588 / DSM 3639 / JCM 9404 / F1)</name>
    <dbReference type="NCBI Taxonomy" id="399550"/>
    <lineage>
        <taxon>Archaea</taxon>
        <taxon>Thermoproteota</taxon>
        <taxon>Thermoprotei</taxon>
        <taxon>Desulfurococcales</taxon>
        <taxon>Desulfurococcaceae</taxon>
        <taxon>Staphylothermus</taxon>
    </lineage>
</organism>
<dbReference type="KEGG" id="smr:Smar_0654"/>
<dbReference type="HOGENOM" id="CLU_082058_2_1_2"/>
<keyword evidence="4 6" id="KW-1133">Transmembrane helix</keyword>
<feature type="transmembrane region" description="Helical" evidence="6">
    <location>
        <begin position="37"/>
        <end position="61"/>
    </location>
</feature>
<evidence type="ECO:0000256" key="6">
    <source>
        <dbReference type="SAM" id="Phobius"/>
    </source>
</evidence>
<evidence type="ECO:0000256" key="4">
    <source>
        <dbReference type="ARBA" id="ARBA00022989"/>
    </source>
</evidence>
<dbReference type="OrthoDB" id="18006at2157"/>
<evidence type="ECO:0000256" key="3">
    <source>
        <dbReference type="ARBA" id="ARBA00022692"/>
    </source>
</evidence>
<sequence length="141" mass="15332">MIDASTLIWSYIYAVTITIIVITVYGMATRPNIVKKLILLSILGDTANLIAVMIGVHAGMIKPPVFPGISFTDHPVVGYNKLLNFAGEAVDPVPQVLVVTAIVIGLAVLVFLGYVALLLYQKYGTLDVRLLEKKMRGEMSE</sequence>
<dbReference type="PANTHER" id="PTHR34583:SF2">
    <property type="entry name" value="ANTIPORTER SUBUNIT MNHC2-RELATED"/>
    <property type="match status" value="1"/>
</dbReference>